<evidence type="ECO:0000313" key="2">
    <source>
        <dbReference type="Proteomes" id="UP001221757"/>
    </source>
</evidence>
<dbReference type="PANTHER" id="PTHR10678">
    <property type="entry name" value="26S PROTEASOME NON-ATPASE REGULATORY SUBUNIT 11/COP9 SIGNALOSOME COMPLEX SUBUNIT 2"/>
    <property type="match status" value="1"/>
</dbReference>
<protein>
    <submittedName>
        <fullName evidence="1">Uncharacterized protein</fullName>
    </submittedName>
</protein>
<name>A0AAD7DTQ1_MYCRO</name>
<keyword evidence="2" id="KW-1185">Reference proteome</keyword>
<dbReference type="Gene3D" id="1.25.40.570">
    <property type="match status" value="1"/>
</dbReference>
<dbReference type="Proteomes" id="UP001221757">
    <property type="component" value="Unassembled WGS sequence"/>
</dbReference>
<accession>A0AAD7DTQ1</accession>
<comment type="caution">
    <text evidence="1">The sequence shown here is derived from an EMBL/GenBank/DDBJ whole genome shotgun (WGS) entry which is preliminary data.</text>
</comment>
<organism evidence="1 2">
    <name type="scientific">Mycena rosella</name>
    <name type="common">Pink bonnet</name>
    <name type="synonym">Agaricus rosellus</name>
    <dbReference type="NCBI Taxonomy" id="1033263"/>
    <lineage>
        <taxon>Eukaryota</taxon>
        <taxon>Fungi</taxon>
        <taxon>Dikarya</taxon>
        <taxon>Basidiomycota</taxon>
        <taxon>Agaricomycotina</taxon>
        <taxon>Agaricomycetes</taxon>
        <taxon>Agaricomycetidae</taxon>
        <taxon>Agaricales</taxon>
        <taxon>Marasmiineae</taxon>
        <taxon>Mycenaceae</taxon>
        <taxon>Mycena</taxon>
    </lineage>
</organism>
<dbReference type="SMART" id="SM00753">
    <property type="entry name" value="PAM"/>
    <property type="match status" value="1"/>
</dbReference>
<reference evidence="1" key="1">
    <citation type="submission" date="2023-03" db="EMBL/GenBank/DDBJ databases">
        <title>Massive genome expansion in bonnet fungi (Mycena s.s.) driven by repeated elements and novel gene families across ecological guilds.</title>
        <authorList>
            <consortium name="Lawrence Berkeley National Laboratory"/>
            <person name="Harder C.B."/>
            <person name="Miyauchi S."/>
            <person name="Viragh M."/>
            <person name="Kuo A."/>
            <person name="Thoen E."/>
            <person name="Andreopoulos B."/>
            <person name="Lu D."/>
            <person name="Skrede I."/>
            <person name="Drula E."/>
            <person name="Henrissat B."/>
            <person name="Morin E."/>
            <person name="Kohler A."/>
            <person name="Barry K."/>
            <person name="LaButti K."/>
            <person name="Morin E."/>
            <person name="Salamov A."/>
            <person name="Lipzen A."/>
            <person name="Mereny Z."/>
            <person name="Hegedus B."/>
            <person name="Baldrian P."/>
            <person name="Stursova M."/>
            <person name="Weitz H."/>
            <person name="Taylor A."/>
            <person name="Grigoriev I.V."/>
            <person name="Nagy L.G."/>
            <person name="Martin F."/>
            <person name="Kauserud H."/>
        </authorList>
    </citation>
    <scope>NUCLEOTIDE SEQUENCE</scope>
    <source>
        <strain evidence="1">CBHHK067</strain>
    </source>
</reference>
<gene>
    <name evidence="1" type="ORF">B0H17DRAFT_1259302</name>
</gene>
<dbReference type="InterPro" id="IPR050871">
    <property type="entry name" value="26S_Proteasome/COP9_Components"/>
</dbReference>
<dbReference type="EMBL" id="JARKIE010000025">
    <property type="protein sequence ID" value="KAJ7698719.1"/>
    <property type="molecule type" value="Genomic_DNA"/>
</dbReference>
<evidence type="ECO:0000313" key="1">
    <source>
        <dbReference type="EMBL" id="KAJ7698719.1"/>
    </source>
</evidence>
<proteinExistence type="predicted"/>
<sequence>MLEDNIMWAKTEKRIFLKHSLETCPTSIHLDLHHYCPALIIIESLLTELKRLEDKLILTEVHLLESKVYRSVGNVTKAKVRRPHLCVRTFGASIYMPLLLQCVLNIQSGILHAEEKDYKTAYSYFEVFEAQASATSFALPVKACEGEINTEGKGALEALKYMLLCKVMLNLPEDVHSLLSIKLVLKYTQLHDVESMRAIACTRTATSPIWRRRCAIIRMNSPRTR</sequence>
<dbReference type="AlphaFoldDB" id="A0AAD7DTQ1"/>